<keyword evidence="2" id="KW-1185">Reference proteome</keyword>
<accession>A0ACC0WFA2</accession>
<proteinExistence type="predicted"/>
<dbReference type="Proteomes" id="UP001163321">
    <property type="component" value="Chromosome 13"/>
</dbReference>
<comment type="caution">
    <text evidence="1">The sequence shown here is derived from an EMBL/GenBank/DDBJ whole genome shotgun (WGS) entry which is preliminary data.</text>
</comment>
<evidence type="ECO:0000313" key="1">
    <source>
        <dbReference type="EMBL" id="KAI9917499.1"/>
    </source>
</evidence>
<dbReference type="EMBL" id="CM047592">
    <property type="protein sequence ID" value="KAI9917499.1"/>
    <property type="molecule type" value="Genomic_DNA"/>
</dbReference>
<sequence>MSDVAALLPIQAKKSYKKVNALTSSISSTFLAQARNETQDLTPDEDSLLRDSVFQFGGKNWKAIAGRIEHRSPAECSKRWNTLQGLDTVVKRPWSAEEDMEMKHLVEKYGASKCSVIVWPDQFPINKARII</sequence>
<protein>
    <submittedName>
        <fullName evidence="1">Uncharacterized protein</fullName>
    </submittedName>
</protein>
<organism evidence="1 2">
    <name type="scientific">Peronosclerospora sorghi</name>
    <dbReference type="NCBI Taxonomy" id="230839"/>
    <lineage>
        <taxon>Eukaryota</taxon>
        <taxon>Sar</taxon>
        <taxon>Stramenopiles</taxon>
        <taxon>Oomycota</taxon>
        <taxon>Peronosporomycetes</taxon>
        <taxon>Peronosporales</taxon>
        <taxon>Peronosporaceae</taxon>
        <taxon>Peronosclerospora</taxon>
    </lineage>
</organism>
<name>A0ACC0WFA2_9STRA</name>
<reference evidence="1 2" key="1">
    <citation type="journal article" date="2022" name="bioRxiv">
        <title>The genome of the oomycete Peronosclerospora sorghi, a cosmopolitan pathogen of maize and sorghum, is inflated with dispersed pseudogenes.</title>
        <authorList>
            <person name="Fletcher K."/>
            <person name="Martin F."/>
            <person name="Isakeit T."/>
            <person name="Cavanaugh K."/>
            <person name="Magill C."/>
            <person name="Michelmore R."/>
        </authorList>
    </citation>
    <scope>NUCLEOTIDE SEQUENCE [LARGE SCALE GENOMIC DNA]</scope>
    <source>
        <strain evidence="1">P6</strain>
    </source>
</reference>
<gene>
    <name evidence="1" type="ORF">PsorP6_012858</name>
</gene>
<evidence type="ECO:0000313" key="2">
    <source>
        <dbReference type="Proteomes" id="UP001163321"/>
    </source>
</evidence>